<feature type="compositionally biased region" description="Low complexity" evidence="4">
    <location>
        <begin position="58"/>
        <end position="74"/>
    </location>
</feature>
<reference evidence="7" key="1">
    <citation type="journal article" date="2023" name="Mol. Phylogenet. Evol.">
        <title>Genome-scale phylogeny and comparative genomics of the fungal order Sordariales.</title>
        <authorList>
            <person name="Hensen N."/>
            <person name="Bonometti L."/>
            <person name="Westerberg I."/>
            <person name="Brannstrom I.O."/>
            <person name="Guillou S."/>
            <person name="Cros-Aarteil S."/>
            <person name="Calhoun S."/>
            <person name="Haridas S."/>
            <person name="Kuo A."/>
            <person name="Mondo S."/>
            <person name="Pangilinan J."/>
            <person name="Riley R."/>
            <person name="LaButti K."/>
            <person name="Andreopoulos B."/>
            <person name="Lipzen A."/>
            <person name="Chen C."/>
            <person name="Yan M."/>
            <person name="Daum C."/>
            <person name="Ng V."/>
            <person name="Clum A."/>
            <person name="Steindorff A."/>
            <person name="Ohm R.A."/>
            <person name="Martin F."/>
            <person name="Silar P."/>
            <person name="Natvig D.O."/>
            <person name="Lalanne C."/>
            <person name="Gautier V."/>
            <person name="Ament-Velasquez S.L."/>
            <person name="Kruys A."/>
            <person name="Hutchinson M.I."/>
            <person name="Powell A.J."/>
            <person name="Barry K."/>
            <person name="Miller A.N."/>
            <person name="Grigoriev I.V."/>
            <person name="Debuchy R."/>
            <person name="Gladieux P."/>
            <person name="Hiltunen Thoren M."/>
            <person name="Johannesson H."/>
        </authorList>
    </citation>
    <scope>NUCLEOTIDE SEQUENCE [LARGE SCALE GENOMIC DNA]</scope>
    <source>
        <strain evidence="7">CBS 340.73</strain>
    </source>
</reference>
<name>A0AAN6MWI3_9PEZI</name>
<comment type="caution">
    <text evidence="6">The sequence shown here is derived from an EMBL/GenBank/DDBJ whole genome shotgun (WGS) entry which is preliminary data.</text>
</comment>
<dbReference type="Gene3D" id="3.30.428.10">
    <property type="entry name" value="HIT-like"/>
    <property type="match status" value="1"/>
</dbReference>
<dbReference type="PRINTS" id="PR00332">
    <property type="entry name" value="HISTRIAD"/>
</dbReference>
<dbReference type="PANTHER" id="PTHR46648">
    <property type="entry name" value="HIT FAMILY PROTEIN 1"/>
    <property type="match status" value="1"/>
</dbReference>
<dbReference type="EMBL" id="MU854060">
    <property type="protein sequence ID" value="KAK3933838.1"/>
    <property type="molecule type" value="Genomic_DNA"/>
</dbReference>
<feature type="short sequence motif" description="Histidine triad motif" evidence="2 3">
    <location>
        <begin position="164"/>
        <end position="168"/>
    </location>
</feature>
<dbReference type="InterPro" id="IPR011146">
    <property type="entry name" value="HIT-like"/>
</dbReference>
<feature type="region of interest" description="Disordered" evidence="4">
    <location>
        <begin position="48"/>
        <end position="81"/>
    </location>
</feature>
<evidence type="ECO:0000256" key="1">
    <source>
        <dbReference type="PIRSR" id="PIRSR601310-1"/>
    </source>
</evidence>
<protein>
    <submittedName>
        <fullName evidence="6">HIT-like domain-containing protein</fullName>
    </submittedName>
</protein>
<dbReference type="PANTHER" id="PTHR46648:SF2">
    <property type="entry name" value="HIT DOMAIN-CONTAINING PROTEIN"/>
    <property type="match status" value="1"/>
</dbReference>
<dbReference type="InterPro" id="IPR019808">
    <property type="entry name" value="Histidine_triad_CS"/>
</dbReference>
<feature type="active site" description="Tele-AMP-histidine intermediate" evidence="1">
    <location>
        <position position="166"/>
    </location>
</feature>
<dbReference type="Proteomes" id="UP001303473">
    <property type="component" value="Unassembled WGS sequence"/>
</dbReference>
<dbReference type="GO" id="GO:0003824">
    <property type="term" value="F:catalytic activity"/>
    <property type="evidence" value="ECO:0007669"/>
    <property type="project" value="InterPro"/>
</dbReference>
<proteinExistence type="predicted"/>
<accession>A0AAN6MWI3</accession>
<feature type="compositionally biased region" description="Pro residues" evidence="4">
    <location>
        <begin position="10"/>
        <end position="20"/>
    </location>
</feature>
<feature type="domain" description="HIT" evidence="5">
    <location>
        <begin position="72"/>
        <end position="182"/>
    </location>
</feature>
<evidence type="ECO:0000256" key="2">
    <source>
        <dbReference type="PIRSR" id="PIRSR601310-3"/>
    </source>
</evidence>
<dbReference type="SUPFAM" id="SSF54197">
    <property type="entry name" value="HIT-like"/>
    <property type="match status" value="1"/>
</dbReference>
<evidence type="ECO:0000256" key="4">
    <source>
        <dbReference type="SAM" id="MobiDB-lite"/>
    </source>
</evidence>
<dbReference type="PROSITE" id="PS00892">
    <property type="entry name" value="HIT_1"/>
    <property type="match status" value="1"/>
</dbReference>
<dbReference type="GO" id="GO:0009117">
    <property type="term" value="P:nucleotide metabolic process"/>
    <property type="evidence" value="ECO:0007669"/>
    <property type="project" value="TreeGrafter"/>
</dbReference>
<feature type="region of interest" description="Disordered" evidence="4">
    <location>
        <begin position="1"/>
        <end position="34"/>
    </location>
</feature>
<dbReference type="InterPro" id="IPR001310">
    <property type="entry name" value="Histidine_triad_HIT"/>
</dbReference>
<keyword evidence="7" id="KW-1185">Reference proteome</keyword>
<organism evidence="6 7">
    <name type="scientific">Diplogelasinospora grovesii</name>
    <dbReference type="NCBI Taxonomy" id="303347"/>
    <lineage>
        <taxon>Eukaryota</taxon>
        <taxon>Fungi</taxon>
        <taxon>Dikarya</taxon>
        <taxon>Ascomycota</taxon>
        <taxon>Pezizomycotina</taxon>
        <taxon>Sordariomycetes</taxon>
        <taxon>Sordariomycetidae</taxon>
        <taxon>Sordariales</taxon>
        <taxon>Diplogelasinosporaceae</taxon>
        <taxon>Diplogelasinospora</taxon>
    </lineage>
</organism>
<gene>
    <name evidence="6" type="ORF">QBC46DRAFT_401123</name>
</gene>
<evidence type="ECO:0000313" key="7">
    <source>
        <dbReference type="Proteomes" id="UP001303473"/>
    </source>
</evidence>
<evidence type="ECO:0000313" key="6">
    <source>
        <dbReference type="EMBL" id="KAK3933838.1"/>
    </source>
</evidence>
<evidence type="ECO:0000256" key="3">
    <source>
        <dbReference type="PROSITE-ProRule" id="PRU00464"/>
    </source>
</evidence>
<dbReference type="InterPro" id="IPR036265">
    <property type="entry name" value="HIT-like_sf"/>
</dbReference>
<sequence>MAPSTYTSSLPPPPPPPPPTSQGNQFDPGVHNVDDDCPFCKITATYAPYDPTNPPQPSSSTGSSSNTSSDPLNPEAGAPNPPTFVVLSTPLLIAFLDIMPLSHGHVLLCPRAHRPKLSDVTSPESRELGYFLRLLSSAVARATGVGDWNVVQNNGAAAAQVVPHMHFHIIPRPELRANGRSKERFTSTMFGRGQREELDEEEAGPLAQSIREAIAQLLQEEEQSKPKL</sequence>
<dbReference type="AlphaFoldDB" id="A0AAN6MWI3"/>
<dbReference type="PROSITE" id="PS51084">
    <property type="entry name" value="HIT_2"/>
    <property type="match status" value="1"/>
</dbReference>
<dbReference type="Pfam" id="PF01230">
    <property type="entry name" value="HIT"/>
    <property type="match status" value="1"/>
</dbReference>
<evidence type="ECO:0000259" key="5">
    <source>
        <dbReference type="PROSITE" id="PS51084"/>
    </source>
</evidence>